<dbReference type="PROSITE" id="PS50943">
    <property type="entry name" value="HTH_CROC1"/>
    <property type="match status" value="1"/>
</dbReference>
<evidence type="ECO:0000313" key="7">
    <source>
        <dbReference type="Proteomes" id="UP000238081"/>
    </source>
</evidence>
<accession>A0A2S7FDF8</accession>
<dbReference type="PROSITE" id="PS50932">
    <property type="entry name" value="HTH_LACI_2"/>
    <property type="match status" value="1"/>
</dbReference>
<proteinExistence type="predicted"/>
<keyword evidence="1" id="KW-0805">Transcription regulation</keyword>
<feature type="domain" description="HTH lacI-type" evidence="4">
    <location>
        <begin position="9"/>
        <end position="64"/>
    </location>
</feature>
<dbReference type="Pfam" id="PF13377">
    <property type="entry name" value="Peripla_BP_3"/>
    <property type="match status" value="1"/>
</dbReference>
<dbReference type="PANTHER" id="PTHR30146">
    <property type="entry name" value="LACI-RELATED TRANSCRIPTIONAL REPRESSOR"/>
    <property type="match status" value="1"/>
</dbReference>
<dbReference type="RefSeq" id="WP_043665224.1">
    <property type="nucleotide sequence ID" value="NZ_JSEG01000015.1"/>
</dbReference>
<name>A0A2S7FDF8_CLOBU</name>
<keyword evidence="2" id="KW-0238">DNA-binding</keyword>
<dbReference type="InterPro" id="IPR000843">
    <property type="entry name" value="HTH_LacI"/>
</dbReference>
<dbReference type="PANTHER" id="PTHR30146:SF24">
    <property type="entry name" value="XYLOSE OPERON REGULATORY PROTEIN"/>
    <property type="match status" value="1"/>
</dbReference>
<evidence type="ECO:0000256" key="1">
    <source>
        <dbReference type="ARBA" id="ARBA00023015"/>
    </source>
</evidence>
<dbReference type="CDD" id="cd06267">
    <property type="entry name" value="PBP1_LacI_sugar_binding-like"/>
    <property type="match status" value="1"/>
</dbReference>
<dbReference type="InterPro" id="IPR028082">
    <property type="entry name" value="Peripla_BP_I"/>
</dbReference>
<dbReference type="Proteomes" id="UP000238081">
    <property type="component" value="Unassembled WGS sequence"/>
</dbReference>
<sequence>MYENENRRVTIKDIADELGVSTATVSNVINGKTKKISDKTIERVQKALDEKQYIPNMAGILLAQNSSKIICVIISNHEKYEGNILQDPFISALMDSFAVEIEKNNYFMMVKITDNINEIIKYSSMWNMAGLFLIGFCEQDYNSLRKRIHIPFVVMDGFFEPKEKCGNISIDDFQGGYLMGEYLIKQGHRKIMYLSDNDMCMDHNRYLGLAKAFKDNKLDRKNLKLQIIPTYREERQLYYDKLKNEIHNYTAIFCASDAYAIEVINYLKDYGYNIPEDISIAGFDDIPSGKIIRPALTTIRQDIKMRASKAILLLKELIDGNVKENNLILPVELIERDSVAYLSESR</sequence>
<dbReference type="InterPro" id="IPR010982">
    <property type="entry name" value="Lambda_DNA-bd_dom_sf"/>
</dbReference>
<gene>
    <name evidence="6" type="ORF">AWN73_09685</name>
</gene>
<dbReference type="Pfam" id="PF00356">
    <property type="entry name" value="LacI"/>
    <property type="match status" value="1"/>
</dbReference>
<evidence type="ECO:0000259" key="5">
    <source>
        <dbReference type="PROSITE" id="PS50943"/>
    </source>
</evidence>
<dbReference type="AlphaFoldDB" id="A0A2S7FDF8"/>
<dbReference type="SUPFAM" id="SSF53822">
    <property type="entry name" value="Periplasmic binding protein-like I"/>
    <property type="match status" value="1"/>
</dbReference>
<dbReference type="GO" id="GO:0003700">
    <property type="term" value="F:DNA-binding transcription factor activity"/>
    <property type="evidence" value="ECO:0007669"/>
    <property type="project" value="TreeGrafter"/>
</dbReference>
<evidence type="ECO:0000256" key="2">
    <source>
        <dbReference type="ARBA" id="ARBA00023125"/>
    </source>
</evidence>
<keyword evidence="3" id="KW-0804">Transcription</keyword>
<reference evidence="6 7" key="1">
    <citation type="submission" date="2016-01" db="EMBL/GenBank/DDBJ databases">
        <title>Characterization of the Clostridium difficile lineages that are prevalent in Hong Kong and China.</title>
        <authorList>
            <person name="Kwok J.S.-L."/>
            <person name="Lam W.-Y."/>
            <person name="Ip M."/>
            <person name="Chan T.-F."/>
            <person name="Hawkey P.M."/>
            <person name="Tsui S.K.-W."/>
        </authorList>
    </citation>
    <scope>NUCLEOTIDE SEQUENCE [LARGE SCALE GENOMIC DNA]</scope>
    <source>
        <strain evidence="6 7">300064</strain>
    </source>
</reference>
<dbReference type="Gene3D" id="3.40.50.2300">
    <property type="match status" value="2"/>
</dbReference>
<dbReference type="SUPFAM" id="SSF47413">
    <property type="entry name" value="lambda repressor-like DNA-binding domains"/>
    <property type="match status" value="1"/>
</dbReference>
<protein>
    <submittedName>
        <fullName evidence="6">Transcriptional regulator</fullName>
    </submittedName>
</protein>
<evidence type="ECO:0000259" key="4">
    <source>
        <dbReference type="PROSITE" id="PS50932"/>
    </source>
</evidence>
<feature type="domain" description="HTH cro/C1-type" evidence="5">
    <location>
        <begin position="5"/>
        <end position="54"/>
    </location>
</feature>
<dbReference type="CDD" id="cd01392">
    <property type="entry name" value="HTH_LacI"/>
    <property type="match status" value="1"/>
</dbReference>
<comment type="caution">
    <text evidence="6">The sequence shown here is derived from an EMBL/GenBank/DDBJ whole genome shotgun (WGS) entry which is preliminary data.</text>
</comment>
<dbReference type="SMART" id="SM00354">
    <property type="entry name" value="HTH_LACI"/>
    <property type="match status" value="1"/>
</dbReference>
<dbReference type="InterPro" id="IPR046335">
    <property type="entry name" value="LacI/GalR-like_sensor"/>
</dbReference>
<organism evidence="6 7">
    <name type="scientific">Clostridium butyricum</name>
    <dbReference type="NCBI Taxonomy" id="1492"/>
    <lineage>
        <taxon>Bacteria</taxon>
        <taxon>Bacillati</taxon>
        <taxon>Bacillota</taxon>
        <taxon>Clostridia</taxon>
        <taxon>Eubacteriales</taxon>
        <taxon>Clostridiaceae</taxon>
        <taxon>Clostridium</taxon>
    </lineage>
</organism>
<dbReference type="Gene3D" id="1.10.260.40">
    <property type="entry name" value="lambda repressor-like DNA-binding domains"/>
    <property type="match status" value="1"/>
</dbReference>
<evidence type="ECO:0000256" key="3">
    <source>
        <dbReference type="ARBA" id="ARBA00023163"/>
    </source>
</evidence>
<dbReference type="GO" id="GO:0000976">
    <property type="term" value="F:transcription cis-regulatory region binding"/>
    <property type="evidence" value="ECO:0007669"/>
    <property type="project" value="TreeGrafter"/>
</dbReference>
<evidence type="ECO:0000313" key="6">
    <source>
        <dbReference type="EMBL" id="PPV16773.1"/>
    </source>
</evidence>
<dbReference type="InterPro" id="IPR001387">
    <property type="entry name" value="Cro/C1-type_HTH"/>
</dbReference>
<dbReference type="EMBL" id="LRDH01000067">
    <property type="protein sequence ID" value="PPV16773.1"/>
    <property type="molecule type" value="Genomic_DNA"/>
</dbReference>